<evidence type="ECO:0008006" key="3">
    <source>
        <dbReference type="Google" id="ProtNLM"/>
    </source>
</evidence>
<organism evidence="1 2">
    <name type="scientific">Flavobacterium palustre</name>
    <dbReference type="NCBI Taxonomy" id="1476463"/>
    <lineage>
        <taxon>Bacteria</taxon>
        <taxon>Pseudomonadati</taxon>
        <taxon>Bacteroidota</taxon>
        <taxon>Flavobacteriia</taxon>
        <taxon>Flavobacteriales</taxon>
        <taxon>Flavobacteriaceae</taxon>
        <taxon>Flavobacterium</taxon>
    </lineage>
</organism>
<accession>A0ABQ1HGA9</accession>
<sequence>MSLLTDNIIPGEHGKVFGTNANEEMELIEIKNKLLNLDGISEVHINNSIFPKEFTVFTNKVISVAEIEKSVKSIGFHAIPKELI</sequence>
<comment type="caution">
    <text evidence="1">The sequence shown here is derived from an EMBL/GenBank/DDBJ whole genome shotgun (WGS) entry which is preliminary data.</text>
</comment>
<evidence type="ECO:0000313" key="1">
    <source>
        <dbReference type="EMBL" id="GGA74827.1"/>
    </source>
</evidence>
<gene>
    <name evidence="1" type="ORF">GCM10008015_14370</name>
</gene>
<proteinExistence type="predicted"/>
<reference evidence="2" key="1">
    <citation type="journal article" date="2019" name="Int. J. Syst. Evol. Microbiol.">
        <title>The Global Catalogue of Microorganisms (GCM) 10K type strain sequencing project: providing services to taxonomists for standard genome sequencing and annotation.</title>
        <authorList>
            <consortium name="The Broad Institute Genomics Platform"/>
            <consortium name="The Broad Institute Genome Sequencing Center for Infectious Disease"/>
            <person name="Wu L."/>
            <person name="Ma J."/>
        </authorList>
    </citation>
    <scope>NUCLEOTIDE SEQUENCE [LARGE SCALE GENOMIC DNA]</scope>
    <source>
        <strain evidence="2">CGMCC 1.12811</strain>
    </source>
</reference>
<name>A0ABQ1HGA9_9FLAO</name>
<keyword evidence="2" id="KW-1185">Reference proteome</keyword>
<dbReference type="RefSeq" id="WP_188493631.1">
    <property type="nucleotide sequence ID" value="NZ_BMGA01000003.1"/>
</dbReference>
<evidence type="ECO:0000313" key="2">
    <source>
        <dbReference type="Proteomes" id="UP000658793"/>
    </source>
</evidence>
<dbReference type="Proteomes" id="UP000658793">
    <property type="component" value="Unassembled WGS sequence"/>
</dbReference>
<dbReference type="EMBL" id="BMGA01000003">
    <property type="protein sequence ID" value="GGA74827.1"/>
    <property type="molecule type" value="Genomic_DNA"/>
</dbReference>
<protein>
    <recommendedName>
        <fullName evidence="3">HMA domain-containing protein</fullName>
    </recommendedName>
</protein>